<dbReference type="EMBL" id="KV454435">
    <property type="protein sequence ID" value="ODQ78436.1"/>
    <property type="molecule type" value="Genomic_DNA"/>
</dbReference>
<comment type="similarity">
    <text evidence="2">Belongs to the glycosyltransferase 15 family.</text>
</comment>
<keyword evidence="7" id="KW-0812">Transmembrane</keyword>
<evidence type="ECO:0000313" key="9">
    <source>
        <dbReference type="Proteomes" id="UP000094336"/>
    </source>
</evidence>
<name>A0A1E3QL64_9ASCO</name>
<evidence type="ECO:0000256" key="7">
    <source>
        <dbReference type="SAM" id="Phobius"/>
    </source>
</evidence>
<dbReference type="Pfam" id="PF01793">
    <property type="entry name" value="Glyco_transf_15"/>
    <property type="match status" value="1"/>
</dbReference>
<keyword evidence="9" id="KW-1185">Reference proteome</keyword>
<evidence type="ECO:0000256" key="3">
    <source>
        <dbReference type="ARBA" id="ARBA00022676"/>
    </source>
</evidence>
<dbReference type="GO" id="GO:0000032">
    <property type="term" value="P:cell wall mannoprotein biosynthetic process"/>
    <property type="evidence" value="ECO:0007669"/>
    <property type="project" value="TreeGrafter"/>
</dbReference>
<dbReference type="GO" id="GO:0000026">
    <property type="term" value="F:alpha-1,2-mannosyltransferase activity"/>
    <property type="evidence" value="ECO:0007669"/>
    <property type="project" value="TreeGrafter"/>
</dbReference>
<dbReference type="STRING" id="984486.A0A1E3QL64"/>
<dbReference type="AlphaFoldDB" id="A0A1E3QL64"/>
<keyword evidence="4 8" id="KW-0808">Transferase</keyword>
<dbReference type="FunFam" id="3.90.550.10:FF:000051">
    <property type="entry name" value="Alpha-1,2-mannosyltransferase (Ktr4)"/>
    <property type="match status" value="1"/>
</dbReference>
<dbReference type="Gene3D" id="3.90.550.10">
    <property type="entry name" value="Spore Coat Polysaccharide Biosynthesis Protein SpsA, Chain A"/>
    <property type="match status" value="1"/>
</dbReference>
<keyword evidence="5" id="KW-0735">Signal-anchor</keyword>
<dbReference type="InterPro" id="IPR002685">
    <property type="entry name" value="Glyco_trans_15"/>
</dbReference>
<dbReference type="RefSeq" id="XP_018983764.1">
    <property type="nucleotide sequence ID" value="XM_019129466.1"/>
</dbReference>
<reference evidence="9" key="1">
    <citation type="submission" date="2016-05" db="EMBL/GenBank/DDBJ databases">
        <title>Comparative genomics of biotechnologically important yeasts.</title>
        <authorList>
            <consortium name="DOE Joint Genome Institute"/>
            <person name="Riley R."/>
            <person name="Haridas S."/>
            <person name="Wolfe K.H."/>
            <person name="Lopes M.R."/>
            <person name="Hittinger C.T."/>
            <person name="Goker M."/>
            <person name="Salamov A."/>
            <person name="Wisecaver J."/>
            <person name="Long T.M."/>
            <person name="Aerts A.L."/>
            <person name="Barry K."/>
            <person name="Choi C."/>
            <person name="Clum A."/>
            <person name="Coughlan A.Y."/>
            <person name="Deshpande S."/>
            <person name="Douglass A.P."/>
            <person name="Hanson S.J."/>
            <person name="Klenk H.-P."/>
            <person name="Labutti K."/>
            <person name="Lapidus A."/>
            <person name="Lindquist E."/>
            <person name="Lipzen A."/>
            <person name="Meier-Kolthoff J.P."/>
            <person name="Ohm R.A."/>
            <person name="Otillar R.P."/>
            <person name="Pangilinan J."/>
            <person name="Peng Y."/>
            <person name="Rokas A."/>
            <person name="Rosa C.A."/>
            <person name="Scheuner C."/>
            <person name="Sibirny A.A."/>
            <person name="Slot J.C."/>
            <person name="Stielow J.B."/>
            <person name="Sun H."/>
            <person name="Kurtzman C.P."/>
            <person name="Blackwell M."/>
            <person name="Grigoriev I.V."/>
            <person name="Jeffries T.W."/>
        </authorList>
    </citation>
    <scope>NUCLEOTIDE SEQUENCE [LARGE SCALE GENOMIC DNA]</scope>
    <source>
        <strain evidence="9">NRRL Y-12698</strain>
    </source>
</reference>
<dbReference type="Proteomes" id="UP000094336">
    <property type="component" value="Unassembled WGS sequence"/>
</dbReference>
<evidence type="ECO:0000256" key="5">
    <source>
        <dbReference type="ARBA" id="ARBA00022968"/>
    </source>
</evidence>
<dbReference type="GO" id="GO:0006493">
    <property type="term" value="P:protein O-linked glycosylation"/>
    <property type="evidence" value="ECO:0007669"/>
    <property type="project" value="TreeGrafter"/>
</dbReference>
<proteinExistence type="inferred from homology"/>
<protein>
    <submittedName>
        <fullName evidence="8">Glycosyltransferase family 15 protein</fullName>
    </submittedName>
</protein>
<evidence type="ECO:0000256" key="2">
    <source>
        <dbReference type="ARBA" id="ARBA00007677"/>
    </source>
</evidence>
<comment type="subcellular location">
    <subcellularLocation>
        <location evidence="1">Membrane</location>
        <topology evidence="1">Single-pass type II membrane protein</topology>
    </subcellularLocation>
</comment>
<evidence type="ECO:0000313" key="8">
    <source>
        <dbReference type="EMBL" id="ODQ78436.1"/>
    </source>
</evidence>
<accession>A0A1E3QL64</accession>
<feature type="active site" description="Nucleophile" evidence="6">
    <location>
        <position position="269"/>
    </location>
</feature>
<evidence type="ECO:0000256" key="1">
    <source>
        <dbReference type="ARBA" id="ARBA00004606"/>
    </source>
</evidence>
<dbReference type="PIRSF" id="PIRSF018153">
    <property type="entry name" value="Glyco_trans_15"/>
    <property type="match status" value="1"/>
</dbReference>
<dbReference type="SUPFAM" id="SSF53448">
    <property type="entry name" value="Nucleotide-diphospho-sugar transferases"/>
    <property type="match status" value="1"/>
</dbReference>
<dbReference type="GO" id="GO:0016020">
    <property type="term" value="C:membrane"/>
    <property type="evidence" value="ECO:0007669"/>
    <property type="project" value="UniProtKB-SubCell"/>
</dbReference>
<dbReference type="GO" id="GO:0006487">
    <property type="term" value="P:protein N-linked glycosylation"/>
    <property type="evidence" value="ECO:0007669"/>
    <property type="project" value="TreeGrafter"/>
</dbReference>
<dbReference type="GO" id="GO:0005794">
    <property type="term" value="C:Golgi apparatus"/>
    <property type="evidence" value="ECO:0007669"/>
    <property type="project" value="TreeGrafter"/>
</dbReference>
<keyword evidence="3" id="KW-0328">Glycosyltransferase</keyword>
<gene>
    <name evidence="8" type="ORF">BABINDRAFT_162661</name>
</gene>
<dbReference type="InterPro" id="IPR029044">
    <property type="entry name" value="Nucleotide-diphossugar_trans"/>
</dbReference>
<evidence type="ECO:0000256" key="4">
    <source>
        <dbReference type="ARBA" id="ARBA00022679"/>
    </source>
</evidence>
<dbReference type="PANTHER" id="PTHR31121:SF6">
    <property type="entry name" value="ALPHA-1,2 MANNOSYLTRANSFERASE KTR1"/>
    <property type="match status" value="1"/>
</dbReference>
<keyword evidence="7" id="KW-1133">Transmembrane helix</keyword>
<organism evidence="8 9">
    <name type="scientific">Babjeviella inositovora NRRL Y-12698</name>
    <dbReference type="NCBI Taxonomy" id="984486"/>
    <lineage>
        <taxon>Eukaryota</taxon>
        <taxon>Fungi</taxon>
        <taxon>Dikarya</taxon>
        <taxon>Ascomycota</taxon>
        <taxon>Saccharomycotina</taxon>
        <taxon>Pichiomycetes</taxon>
        <taxon>Serinales incertae sedis</taxon>
        <taxon>Babjeviella</taxon>
    </lineage>
</organism>
<dbReference type="PANTHER" id="PTHR31121">
    <property type="entry name" value="ALPHA-1,2 MANNOSYLTRANSFERASE KTR1"/>
    <property type="match status" value="1"/>
</dbReference>
<sequence length="381" mass="45281">MARLSNQLIVGVLGAFLIFYTFVYNIEPKIIYINTDGEPIDYSALAPLQKEQQWKTQQRENATFVSLARNSEMYQLVESIRRVEDRFNRKFHYDWVFLNDEPFSDEFKALTSSIVSGTAKYGLIPKEHWGYPDYIDQKKAKASRDKMKADNIIYGESESYRHMCRFESGFFFNHPLMLDYEWYWRVEPDVHIYCDVDYDLFKYMRENNKTYGFAISIHEFVKTIPTLWDTTKKFVEENPEVIAENNLIDFVSNDGGKSYNLCHFWSNFEIANMNFWRSDTYQKYFDYLDRSGGFFYERWGDAPVHSIAASLFLPKDQIHYFDDIGYRHGVYAQCPLNADLRYKNKCHCKPEDDFTFRGYSCGKQYFAAQGLVKPQEWVDYQ</sequence>
<dbReference type="GeneID" id="30147319"/>
<keyword evidence="7" id="KW-0472">Membrane</keyword>
<dbReference type="OrthoDB" id="439943at2759"/>
<feature type="transmembrane region" description="Helical" evidence="7">
    <location>
        <begin position="7"/>
        <end position="26"/>
    </location>
</feature>
<evidence type="ECO:0000256" key="6">
    <source>
        <dbReference type="PIRSR" id="PIRSR018153-1"/>
    </source>
</evidence>